<feature type="region of interest" description="Disordered" evidence="1">
    <location>
        <begin position="37"/>
        <end position="101"/>
    </location>
</feature>
<evidence type="ECO:0000256" key="1">
    <source>
        <dbReference type="SAM" id="MobiDB-lite"/>
    </source>
</evidence>
<dbReference type="EMBL" id="HBEA01016291">
    <property type="protein sequence ID" value="CAD8262920.1"/>
    <property type="molecule type" value="Transcribed_RNA"/>
</dbReference>
<feature type="compositionally biased region" description="Basic residues" evidence="1">
    <location>
        <begin position="69"/>
        <end position="99"/>
    </location>
</feature>
<evidence type="ECO:0000313" key="2">
    <source>
        <dbReference type="EMBL" id="CAD8262920.1"/>
    </source>
</evidence>
<organism evidence="2">
    <name type="scientific">Pinguiococcus pyrenoidosus</name>
    <dbReference type="NCBI Taxonomy" id="172671"/>
    <lineage>
        <taxon>Eukaryota</taxon>
        <taxon>Sar</taxon>
        <taxon>Stramenopiles</taxon>
        <taxon>Ochrophyta</taxon>
        <taxon>Pinguiophyceae</taxon>
        <taxon>Pinguiochrysidales</taxon>
        <taxon>Pinguiochrysidaceae</taxon>
        <taxon>Pinguiococcus</taxon>
    </lineage>
</organism>
<protein>
    <submittedName>
        <fullName evidence="2">Uncharacterized protein</fullName>
    </submittedName>
</protein>
<dbReference type="AlphaFoldDB" id="A0A7R9UEH0"/>
<sequence length="253" mass="27695">MDEHAYTLTPPAFHRKARSEAISQLVNFDVEPFRRAMPSRASQAASLASGARGAVGAPRAQLEADRPRPRSKSKASAGKKPRKSSRSKSAKVTRQPLRRAQREDLAAKVEVMLLRLEQKRAALAQAGLAFKRPSIKLLSTELSGITSPKKARSPMGSALHFDKAFGHRKDAVPLLASLAGRSRDLLEDDGMRRNLSTEALPQLQQAGSPHLISSLNDMESMALESLCELSRTSVCEFPRVTESLLPTQLPLWV</sequence>
<accession>A0A7R9UEH0</accession>
<reference evidence="2" key="1">
    <citation type="submission" date="2021-01" db="EMBL/GenBank/DDBJ databases">
        <authorList>
            <person name="Corre E."/>
            <person name="Pelletier E."/>
            <person name="Niang G."/>
            <person name="Scheremetjew M."/>
            <person name="Finn R."/>
            <person name="Kale V."/>
            <person name="Holt S."/>
            <person name="Cochrane G."/>
            <person name="Meng A."/>
            <person name="Brown T."/>
            <person name="Cohen L."/>
        </authorList>
    </citation>
    <scope>NUCLEOTIDE SEQUENCE</scope>
    <source>
        <strain evidence="2">CCMP2078</strain>
    </source>
</reference>
<proteinExistence type="predicted"/>
<gene>
    <name evidence="2" type="ORF">PPYR1160_LOCUS12422</name>
</gene>
<name>A0A7R9UEH0_9STRA</name>